<dbReference type="GO" id="GO:0006355">
    <property type="term" value="P:regulation of DNA-templated transcription"/>
    <property type="evidence" value="ECO:0007669"/>
    <property type="project" value="InterPro"/>
</dbReference>
<dbReference type="InterPro" id="IPR036388">
    <property type="entry name" value="WH-like_DNA-bd_sf"/>
</dbReference>
<dbReference type="InterPro" id="IPR016032">
    <property type="entry name" value="Sig_transdc_resp-reg_C-effctor"/>
</dbReference>
<dbReference type="Proteomes" id="UP000320048">
    <property type="component" value="Unassembled WGS sequence"/>
</dbReference>
<keyword evidence="1 2" id="KW-0238">DNA-binding</keyword>
<proteinExistence type="predicted"/>
<protein>
    <submittedName>
        <fullName evidence="4">Winged helix-turn-helix domain-containing protein</fullName>
    </submittedName>
</protein>
<dbReference type="SUPFAM" id="SSF46894">
    <property type="entry name" value="C-terminal effector domain of the bipartite response regulators"/>
    <property type="match status" value="1"/>
</dbReference>
<dbReference type="Gene3D" id="1.10.10.10">
    <property type="entry name" value="Winged helix-like DNA-binding domain superfamily/Winged helix DNA-binding domain"/>
    <property type="match status" value="1"/>
</dbReference>
<organism evidence="4 5">
    <name type="scientific">Candidatus Segetimicrobium genomatis</name>
    <dbReference type="NCBI Taxonomy" id="2569760"/>
    <lineage>
        <taxon>Bacteria</taxon>
        <taxon>Bacillati</taxon>
        <taxon>Candidatus Sysuimicrobiota</taxon>
        <taxon>Candidatus Sysuimicrobiia</taxon>
        <taxon>Candidatus Sysuimicrobiales</taxon>
        <taxon>Candidatus Segetimicrobiaceae</taxon>
        <taxon>Candidatus Segetimicrobium</taxon>
    </lineage>
</organism>
<evidence type="ECO:0000256" key="1">
    <source>
        <dbReference type="ARBA" id="ARBA00023125"/>
    </source>
</evidence>
<dbReference type="CDD" id="cd00383">
    <property type="entry name" value="trans_reg_C"/>
    <property type="match status" value="1"/>
</dbReference>
<name>A0A537IZR9_9BACT</name>
<evidence type="ECO:0000313" key="4">
    <source>
        <dbReference type="EMBL" id="TMI76755.1"/>
    </source>
</evidence>
<feature type="DNA-binding region" description="OmpR/PhoB-type" evidence="2">
    <location>
        <begin position="1"/>
        <end position="68"/>
    </location>
</feature>
<dbReference type="PROSITE" id="PS51755">
    <property type="entry name" value="OMPR_PHOB"/>
    <property type="match status" value="1"/>
</dbReference>
<evidence type="ECO:0000313" key="5">
    <source>
        <dbReference type="Proteomes" id="UP000320048"/>
    </source>
</evidence>
<comment type="caution">
    <text evidence="4">The sequence shown here is derived from an EMBL/GenBank/DDBJ whole genome shotgun (WGS) entry which is preliminary data.</text>
</comment>
<dbReference type="InterPro" id="IPR001867">
    <property type="entry name" value="OmpR/PhoB-type_DNA-bd"/>
</dbReference>
<evidence type="ECO:0000259" key="3">
    <source>
        <dbReference type="PROSITE" id="PS51755"/>
    </source>
</evidence>
<dbReference type="EMBL" id="VBAO01000500">
    <property type="protein sequence ID" value="TMI76755.1"/>
    <property type="molecule type" value="Genomic_DNA"/>
</dbReference>
<feature type="domain" description="OmpR/PhoB-type" evidence="3">
    <location>
        <begin position="1"/>
        <end position="68"/>
    </location>
</feature>
<evidence type="ECO:0000256" key="2">
    <source>
        <dbReference type="PROSITE-ProRule" id="PRU01091"/>
    </source>
</evidence>
<dbReference type="GO" id="GO:0003677">
    <property type="term" value="F:DNA binding"/>
    <property type="evidence" value="ECO:0007669"/>
    <property type="project" value="UniProtKB-UniRule"/>
</dbReference>
<reference evidence="4 5" key="1">
    <citation type="journal article" date="2019" name="Nat. Microbiol.">
        <title>Mediterranean grassland soil C-N compound turnover is dependent on rainfall and depth, and is mediated by genomically divergent microorganisms.</title>
        <authorList>
            <person name="Diamond S."/>
            <person name="Andeer P.F."/>
            <person name="Li Z."/>
            <person name="Crits-Christoph A."/>
            <person name="Burstein D."/>
            <person name="Anantharaman K."/>
            <person name="Lane K.R."/>
            <person name="Thomas B.C."/>
            <person name="Pan C."/>
            <person name="Northen T.R."/>
            <person name="Banfield J.F."/>
        </authorList>
    </citation>
    <scope>NUCLEOTIDE SEQUENCE [LARGE SCALE GENOMIC DNA]</scope>
    <source>
        <strain evidence="4">NP_7</strain>
    </source>
</reference>
<accession>A0A537IZR9</accession>
<feature type="non-terminal residue" evidence="4">
    <location>
        <position position="1"/>
    </location>
</feature>
<dbReference type="GO" id="GO:0000160">
    <property type="term" value="P:phosphorelay signal transduction system"/>
    <property type="evidence" value="ECO:0007669"/>
    <property type="project" value="InterPro"/>
</dbReference>
<gene>
    <name evidence="4" type="ORF">E6H04_14775</name>
</gene>
<sequence>DILKALIGARGKVLTGQQLLRQVWGVGYGTELHMLRVNITNLRRKLEQDPTRPVHIVTEPGVGYRLRVQG</sequence>
<dbReference type="Pfam" id="PF00486">
    <property type="entry name" value="Trans_reg_C"/>
    <property type="match status" value="1"/>
</dbReference>
<dbReference type="SMART" id="SM00862">
    <property type="entry name" value="Trans_reg_C"/>
    <property type="match status" value="1"/>
</dbReference>
<dbReference type="AlphaFoldDB" id="A0A537IZR9"/>